<keyword evidence="7 11" id="KW-0472">Membrane</keyword>
<organism evidence="18 19">
    <name type="scientific">Caenorhabditis briggsae</name>
    <dbReference type="NCBI Taxonomy" id="6238"/>
    <lineage>
        <taxon>Eukaryota</taxon>
        <taxon>Metazoa</taxon>
        <taxon>Ecdysozoa</taxon>
        <taxon>Nematoda</taxon>
        <taxon>Chromadorea</taxon>
        <taxon>Rhabditida</taxon>
        <taxon>Rhabditina</taxon>
        <taxon>Rhabditomorpha</taxon>
        <taxon>Rhabditoidea</taxon>
        <taxon>Rhabditidae</taxon>
        <taxon>Peloderinae</taxon>
        <taxon>Caenorhabditis</taxon>
    </lineage>
</organism>
<feature type="domain" description="C2H2-type" evidence="15">
    <location>
        <begin position="899"/>
        <end position="927"/>
    </location>
</feature>
<dbReference type="SUPFAM" id="SSF54631">
    <property type="entry name" value="CBS-domain pair"/>
    <property type="match status" value="1"/>
</dbReference>
<dbReference type="PANTHER" id="PTHR12064:SF94">
    <property type="entry name" value="UNEXTENDED PROTEIN"/>
    <property type="match status" value="1"/>
</dbReference>
<feature type="region of interest" description="Disordered" evidence="13">
    <location>
        <begin position="953"/>
        <end position="978"/>
    </location>
</feature>
<dbReference type="InterPro" id="IPR044751">
    <property type="entry name" value="Ion_transp-like_CBS"/>
</dbReference>
<dbReference type="Pfam" id="PF01595">
    <property type="entry name" value="CNNM"/>
    <property type="match status" value="1"/>
</dbReference>
<name>A0AAE9FGU8_CAEBR</name>
<evidence type="ECO:0000259" key="16">
    <source>
        <dbReference type="PROSITE" id="PS51371"/>
    </source>
</evidence>
<dbReference type="SMART" id="SM00355">
    <property type="entry name" value="ZnF_C2H2"/>
    <property type="match status" value="3"/>
</dbReference>
<dbReference type="InterPro" id="IPR013087">
    <property type="entry name" value="Znf_C2H2_type"/>
</dbReference>
<dbReference type="GO" id="GO:0008270">
    <property type="term" value="F:zinc ion binding"/>
    <property type="evidence" value="ECO:0007669"/>
    <property type="project" value="UniProtKB-KW"/>
</dbReference>
<evidence type="ECO:0000256" key="4">
    <source>
        <dbReference type="ARBA" id="ARBA00022737"/>
    </source>
</evidence>
<feature type="transmembrane region" description="Helical" evidence="12">
    <location>
        <begin position="316"/>
        <end position="336"/>
    </location>
</feature>
<feature type="signal peptide" evidence="14">
    <location>
        <begin position="1"/>
        <end position="38"/>
    </location>
</feature>
<comment type="function">
    <text evidence="12">Metal transporter.</text>
</comment>
<dbReference type="GO" id="GO:0008340">
    <property type="term" value="P:determination of adult lifespan"/>
    <property type="evidence" value="ECO:0007669"/>
    <property type="project" value="UniProtKB-ARBA"/>
</dbReference>
<evidence type="ECO:0000256" key="7">
    <source>
        <dbReference type="ARBA" id="ARBA00023136"/>
    </source>
</evidence>
<dbReference type="PROSITE" id="PS50157">
    <property type="entry name" value="ZINC_FINGER_C2H2_2"/>
    <property type="match status" value="3"/>
</dbReference>
<dbReference type="PANTHER" id="PTHR12064">
    <property type="entry name" value="METAL TRANSPORTER CNNM"/>
    <property type="match status" value="1"/>
</dbReference>
<evidence type="ECO:0000256" key="10">
    <source>
        <dbReference type="PROSITE-ProRule" id="PRU00703"/>
    </source>
</evidence>
<feature type="domain" description="C2H2-type" evidence="15">
    <location>
        <begin position="927"/>
        <end position="955"/>
    </location>
</feature>
<evidence type="ECO:0000313" key="18">
    <source>
        <dbReference type="EMBL" id="UMM40954.1"/>
    </source>
</evidence>
<feature type="region of interest" description="Disordered" evidence="13">
    <location>
        <begin position="1005"/>
        <end position="1028"/>
    </location>
</feature>
<evidence type="ECO:0000256" key="12">
    <source>
        <dbReference type="RuleBase" id="RU369091"/>
    </source>
</evidence>
<evidence type="ECO:0000259" key="15">
    <source>
        <dbReference type="PROSITE" id="PS50157"/>
    </source>
</evidence>
<dbReference type="GO" id="GO:1905941">
    <property type="term" value="P:positive regulation of gonad development"/>
    <property type="evidence" value="ECO:0007669"/>
    <property type="project" value="UniProtKB-ARBA"/>
</dbReference>
<evidence type="ECO:0000256" key="11">
    <source>
        <dbReference type="PROSITE-ProRule" id="PRU01193"/>
    </source>
</evidence>
<dbReference type="AlphaFoldDB" id="A0AAE9FGU8"/>
<keyword evidence="5 11" id="KW-1133">Transmembrane helix</keyword>
<evidence type="ECO:0000256" key="5">
    <source>
        <dbReference type="ARBA" id="ARBA00022989"/>
    </source>
</evidence>
<dbReference type="InterPro" id="IPR000644">
    <property type="entry name" value="CBS_dom"/>
</dbReference>
<evidence type="ECO:0000256" key="14">
    <source>
        <dbReference type="SAM" id="SignalP"/>
    </source>
</evidence>
<dbReference type="PROSITE" id="PS51371">
    <property type="entry name" value="CBS"/>
    <property type="match status" value="1"/>
</dbReference>
<evidence type="ECO:0000256" key="6">
    <source>
        <dbReference type="ARBA" id="ARBA00023065"/>
    </source>
</evidence>
<gene>
    <name evidence="18" type="ORF">L5515_017434</name>
</gene>
<reference evidence="18 19" key="1">
    <citation type="submission" date="2022-04" db="EMBL/GenBank/DDBJ databases">
        <title>Chromosome-level reference genomes for two strains of Caenorhabditis briggsae: an improved platform for comparative genomics.</title>
        <authorList>
            <person name="Stevens L."/>
            <person name="Andersen E."/>
        </authorList>
    </citation>
    <scope>NUCLEOTIDE SEQUENCE [LARGE SCALE GENOMIC DNA]</scope>
    <source>
        <strain evidence="18">VX34</strain>
        <tissue evidence="18">Whole-organism</tissue>
    </source>
</reference>
<evidence type="ECO:0000313" key="19">
    <source>
        <dbReference type="Proteomes" id="UP000829354"/>
    </source>
</evidence>
<evidence type="ECO:0000256" key="9">
    <source>
        <dbReference type="PROSITE-ProRule" id="PRU00042"/>
    </source>
</evidence>
<dbReference type="Pfam" id="PF25562">
    <property type="entry name" value="CNBH_CNNM2_C"/>
    <property type="match status" value="1"/>
</dbReference>
<dbReference type="Gene3D" id="3.10.580.10">
    <property type="entry name" value="CBS-domain"/>
    <property type="match status" value="1"/>
</dbReference>
<proteinExistence type="inferred from homology"/>
<dbReference type="InterPro" id="IPR036236">
    <property type="entry name" value="Znf_C2H2_sf"/>
</dbReference>
<keyword evidence="4" id="KW-0677">Repeat</keyword>
<sequence length="1168" mass="132426">MWLLHPWCISQESHNSMFIKKWLLGLLTLLLFVASVYSRPIVTEAEKQAEATVARIVATPKPEPHHLTKVKVSGLRLEANVGTFNKIVMGHNRKHNVVIAPNQNVRVVLFGQNFQDIGALTFTADGTCTDMRHFFEADFSSMTDLRLVSEVTFPKTAAESDIFKLCISEKYYAEPRFAVIEDPFTTVTTEIPPPEHAMPRWLSIICLAFLLCSSALFSGLNIGLMTISPYELQLYRASGTNSEKRYSEKILPVRKKGNQLLCTLIIGNVIVNVGISMLMDMIVGTGLGVLFGATAAIVVFGEIIPQALCVKMGLPIGAHTIPITQVLFFLMYPLTWPISKLLDVFLKEELTCSLERNKLVEMLKLSEKTIIGGQTDEFKMVLGALELYDKTVATAMTRYEDMFMLPDTLNLSADMVQQILDMGYTRIPVFENKGPGGKPAQLNINKHIFGPDEEVKNVVALLFVKDLALLDPNDQQNVMKIANIYNHEVRRVLEDMPLRTMLEEFKRGEYHMALVERLVEQEDKDPVYELCGLITLEDIIEEIIQCEIIDETDAVCDNVHRKKRQRKKKVEDIMLQLPGQSAGRTLREPSCYSIRDVSMAGSYIRTPIRQMDSTYCHLGCSLQYSSSLWGLNDIQNHDMSQIVNTAHAKSTINIQLLAVTIQVMSTCHKIFSTTYILPTILEKLIRKNCKKVEATQFSCLKEAGIVQPKPAVLYRKGEFSNKFIMILTGRAVVTIGKEEMRLEAGAWHNFGTEVLDAMVEAIDRSANQTTSRSTMSLNTEVTNNTIGFIPDFDAVILYECKFCEITAPDLLLAYNSSQIMQNNSKVQVVRSNSRSSLIEEIPKETSTPIRNGSVKLRTMEEFEKPKTPKDYRCDKCDKTFTSSAGLRQHRPSHNDEPYFQCKKCDKRFSYSPNLSEHKSSCHSEDLHMCPICNKPFATANYLKKHLRLCQKREERRERDKNDPNKRIRKRNRNKTTNDLIVTSGSVPESIEQLGDVVKRIEDLKTFDEKDEERENPQTISIDLPDPPELESFSTEYAVNAAILPSLDEFNPETNGFQSIFNDLERSAYGPTSSQFDNYGSFDSNGSFGNQQGFQYERNSPTGTSNNFYGRYSLDEEFISTFSGDWSYNNYRSSSVDQFSFQTTNHYMPGFSGNFDLQYPPQQTTQSYF</sequence>
<evidence type="ECO:0000256" key="2">
    <source>
        <dbReference type="ARBA" id="ARBA00010484"/>
    </source>
</evidence>
<protein>
    <recommendedName>
        <fullName evidence="12">Metal transporter</fullName>
    </recommendedName>
</protein>
<dbReference type="EMBL" id="CP092625">
    <property type="protein sequence ID" value="UMM40954.1"/>
    <property type="molecule type" value="Genomic_DNA"/>
</dbReference>
<dbReference type="GO" id="GO:0005886">
    <property type="term" value="C:plasma membrane"/>
    <property type="evidence" value="ECO:0007669"/>
    <property type="project" value="UniProtKB-SubCell"/>
</dbReference>
<feature type="transmembrane region" description="Helical" evidence="12">
    <location>
        <begin position="285"/>
        <end position="304"/>
    </location>
</feature>
<keyword evidence="10" id="KW-0129">CBS domain</keyword>
<feature type="compositionally biased region" description="Basic and acidic residues" evidence="13">
    <location>
        <begin position="953"/>
        <end position="965"/>
    </location>
</feature>
<feature type="chain" id="PRO_5042098996" description="Metal transporter" evidence="14">
    <location>
        <begin position="39"/>
        <end position="1168"/>
    </location>
</feature>
<dbReference type="GO" id="GO:0010960">
    <property type="term" value="P:magnesium ion homeostasis"/>
    <property type="evidence" value="ECO:0007669"/>
    <property type="project" value="InterPro"/>
</dbReference>
<evidence type="ECO:0000256" key="8">
    <source>
        <dbReference type="ARBA" id="ARBA00023180"/>
    </source>
</evidence>
<comment type="similarity">
    <text evidence="2 12">Belongs to the ACDP family.</text>
</comment>
<evidence type="ECO:0000259" key="17">
    <source>
        <dbReference type="PROSITE" id="PS51846"/>
    </source>
</evidence>
<dbReference type="GO" id="GO:0022857">
    <property type="term" value="F:transmembrane transporter activity"/>
    <property type="evidence" value="ECO:0007669"/>
    <property type="project" value="UniProtKB-UniRule"/>
</dbReference>
<keyword evidence="8" id="KW-0325">Glycoprotein</keyword>
<dbReference type="Gene3D" id="3.30.160.60">
    <property type="entry name" value="Classic Zinc Finger"/>
    <property type="match status" value="2"/>
</dbReference>
<dbReference type="PROSITE" id="PS00028">
    <property type="entry name" value="ZINC_FINGER_C2H2_1"/>
    <property type="match status" value="2"/>
</dbReference>
<dbReference type="InterPro" id="IPR046342">
    <property type="entry name" value="CBS_dom_sf"/>
</dbReference>
<keyword evidence="19" id="KW-1185">Reference proteome</keyword>
<feature type="domain" description="CBS" evidence="16">
    <location>
        <begin position="485"/>
        <end position="551"/>
    </location>
</feature>
<feature type="transmembrane region" description="Helical" evidence="12">
    <location>
        <begin position="201"/>
        <end position="227"/>
    </location>
</feature>
<dbReference type="Proteomes" id="UP000829354">
    <property type="component" value="Chromosome X"/>
</dbReference>
<feature type="domain" description="C2H2-type" evidence="15">
    <location>
        <begin position="871"/>
        <end position="898"/>
    </location>
</feature>
<evidence type="ECO:0000256" key="13">
    <source>
        <dbReference type="SAM" id="MobiDB-lite"/>
    </source>
</evidence>
<dbReference type="GO" id="GO:0006811">
    <property type="term" value="P:monoatomic ion transport"/>
    <property type="evidence" value="ECO:0007669"/>
    <property type="project" value="UniProtKB-KW"/>
</dbReference>
<dbReference type="CDD" id="cd04590">
    <property type="entry name" value="CBS_pair_CorC_HlyC_assoc"/>
    <property type="match status" value="1"/>
</dbReference>
<accession>A0AAE9FGU8</accession>
<dbReference type="SUPFAM" id="SSF57667">
    <property type="entry name" value="beta-beta-alpha zinc fingers"/>
    <property type="match status" value="2"/>
</dbReference>
<keyword evidence="9" id="KW-0862">Zinc</keyword>
<evidence type="ECO:0000256" key="3">
    <source>
        <dbReference type="ARBA" id="ARBA00022692"/>
    </source>
</evidence>
<dbReference type="InterPro" id="IPR045095">
    <property type="entry name" value="ACDP"/>
</dbReference>
<keyword evidence="14" id="KW-0732">Signal</keyword>
<keyword evidence="6" id="KW-0813">Transport</keyword>
<keyword evidence="3 11" id="KW-0812">Transmembrane</keyword>
<keyword evidence="6" id="KW-0406">Ion transport</keyword>
<feature type="compositionally biased region" description="Basic and acidic residues" evidence="13">
    <location>
        <begin position="1005"/>
        <end position="1015"/>
    </location>
</feature>
<keyword evidence="9" id="KW-0479">Metal-binding</keyword>
<keyword evidence="9" id="KW-0863">Zinc-finger</keyword>
<feature type="domain" description="CNNM transmembrane" evidence="17">
    <location>
        <begin position="196"/>
        <end position="376"/>
    </location>
</feature>
<comment type="subcellular location">
    <subcellularLocation>
        <location evidence="12">Cell membrane</location>
        <topology evidence="12">Multi-pass membrane protein</topology>
    </subcellularLocation>
    <subcellularLocation>
        <location evidence="1">Membrane</location>
        <topology evidence="1">Multi-pass membrane protein</topology>
    </subcellularLocation>
</comment>
<dbReference type="PROSITE" id="PS51846">
    <property type="entry name" value="CNNM"/>
    <property type="match status" value="1"/>
</dbReference>
<evidence type="ECO:0000256" key="1">
    <source>
        <dbReference type="ARBA" id="ARBA00004141"/>
    </source>
</evidence>
<dbReference type="InterPro" id="IPR002550">
    <property type="entry name" value="CNNM"/>
</dbReference>
<dbReference type="Pfam" id="PF00096">
    <property type="entry name" value="zf-C2H2"/>
    <property type="match status" value="2"/>
</dbReference>